<keyword evidence="6" id="KW-1003">Cell membrane</keyword>
<keyword evidence="16" id="KW-0770">Synapse</keyword>
<evidence type="ECO:0000256" key="7">
    <source>
        <dbReference type="ARBA" id="ARBA00022553"/>
    </source>
</evidence>
<organism evidence="30">
    <name type="scientific">Tetraodon nigroviridis</name>
    <name type="common">Spotted green pufferfish</name>
    <name type="synonym">Chelonodon nigroviridis</name>
    <dbReference type="NCBI Taxonomy" id="99883"/>
    <lineage>
        <taxon>Eukaryota</taxon>
        <taxon>Metazoa</taxon>
        <taxon>Chordata</taxon>
        <taxon>Craniata</taxon>
        <taxon>Vertebrata</taxon>
        <taxon>Euteleostomi</taxon>
        <taxon>Actinopterygii</taxon>
        <taxon>Neopterygii</taxon>
        <taxon>Teleostei</taxon>
        <taxon>Neoteleostei</taxon>
        <taxon>Acanthomorphata</taxon>
        <taxon>Eupercaria</taxon>
        <taxon>Tetraodontiformes</taxon>
        <taxon>Tetradontoidea</taxon>
        <taxon>Tetraodontidae</taxon>
        <taxon>Tetraodon</taxon>
    </lineage>
</organism>
<dbReference type="GO" id="GO:0005313">
    <property type="term" value="F:L-glutamate transmembrane transporter activity"/>
    <property type="evidence" value="ECO:0007669"/>
    <property type="project" value="TreeGrafter"/>
</dbReference>
<keyword evidence="17" id="KW-0915">Sodium</keyword>
<feature type="compositionally biased region" description="Basic residues" evidence="29">
    <location>
        <begin position="435"/>
        <end position="450"/>
    </location>
</feature>
<evidence type="ECO:0000256" key="6">
    <source>
        <dbReference type="ARBA" id="ARBA00022475"/>
    </source>
</evidence>
<evidence type="ECO:0000256" key="4">
    <source>
        <dbReference type="ARBA" id="ARBA00004565"/>
    </source>
</evidence>
<comment type="subcellular location">
    <subcellularLocation>
        <location evidence="3">Apical cell membrane</location>
        <topology evidence="3">Multi-pass membrane protein</topology>
    </subcellularLocation>
    <subcellularLocation>
        <location evidence="1">Early endosome membrane</location>
    </subcellularLocation>
    <subcellularLocation>
        <location evidence="2">Late endosome membrane</location>
    </subcellularLocation>
    <subcellularLocation>
        <location evidence="28">Membrane</location>
        <topology evidence="28">Multi-pass membrane protein</topology>
    </subcellularLocation>
    <subcellularLocation>
        <location evidence="4">Recycling endosome membrane</location>
    </subcellularLocation>
    <subcellularLocation>
        <location evidence="21">Synapse</location>
        <location evidence="21">Synaptosome</location>
    </subcellularLocation>
</comment>
<feature type="compositionally biased region" description="Basic and acidic residues" evidence="29">
    <location>
        <begin position="340"/>
        <end position="363"/>
    </location>
</feature>
<evidence type="ECO:0000256" key="5">
    <source>
        <dbReference type="ARBA" id="ARBA00022448"/>
    </source>
</evidence>
<dbReference type="GO" id="GO:0046872">
    <property type="term" value="F:metal ion binding"/>
    <property type="evidence" value="ECO:0007669"/>
    <property type="project" value="UniProtKB-KW"/>
</dbReference>
<evidence type="ECO:0000256" key="15">
    <source>
        <dbReference type="ARBA" id="ARBA00022989"/>
    </source>
</evidence>
<keyword evidence="12 28" id="KW-0769">Symport</keyword>
<evidence type="ECO:0000256" key="3">
    <source>
        <dbReference type="ARBA" id="ARBA00004424"/>
    </source>
</evidence>
<dbReference type="PRINTS" id="PR00173">
    <property type="entry name" value="EDTRNSPORT"/>
</dbReference>
<comment type="catalytic activity">
    <reaction evidence="27">
        <text>K(+)(in) + L-cysteine(out) + 3 Na(+)(out) + H(+)(out) = K(+)(out) + L-cysteine(in) + 3 Na(+)(in) + H(+)(in)</text>
        <dbReference type="Rhea" id="RHEA:82559"/>
        <dbReference type="ChEBI" id="CHEBI:15378"/>
        <dbReference type="ChEBI" id="CHEBI:29101"/>
        <dbReference type="ChEBI" id="CHEBI:29103"/>
        <dbReference type="ChEBI" id="CHEBI:35235"/>
    </reaction>
</comment>
<evidence type="ECO:0000256" key="8">
    <source>
        <dbReference type="ARBA" id="ARBA00022599"/>
    </source>
</evidence>
<comment type="caution">
    <text evidence="28">Lacks conserved residue(s) required for the propagation of feature annotation.</text>
</comment>
<dbReference type="GO" id="GO:0055038">
    <property type="term" value="C:recycling endosome membrane"/>
    <property type="evidence" value="ECO:0007669"/>
    <property type="project" value="UniProtKB-SubCell"/>
</dbReference>
<dbReference type="Gene3D" id="1.10.3860.10">
    <property type="entry name" value="Sodium:dicarboxylate symporter"/>
    <property type="match status" value="1"/>
</dbReference>
<keyword evidence="10" id="KW-0479">Metal-binding</keyword>
<keyword evidence="5 28" id="KW-0813">Transport</keyword>
<dbReference type="GO" id="GO:0043005">
    <property type="term" value="C:neuron projection"/>
    <property type="evidence" value="ECO:0007669"/>
    <property type="project" value="UniProtKB-KW"/>
</dbReference>
<evidence type="ECO:0000256" key="11">
    <source>
        <dbReference type="ARBA" id="ARBA00022753"/>
    </source>
</evidence>
<dbReference type="SUPFAM" id="SSF118215">
    <property type="entry name" value="Proton glutamate symport protein"/>
    <property type="match status" value="1"/>
</dbReference>
<keyword evidence="15 28" id="KW-1133">Transmembrane helix</keyword>
<keyword evidence="7" id="KW-0597">Phosphoprotein</keyword>
<dbReference type="OrthoDB" id="5877963at2759"/>
<dbReference type="GO" id="GO:0031902">
    <property type="term" value="C:late endosome membrane"/>
    <property type="evidence" value="ECO:0007669"/>
    <property type="project" value="UniProtKB-SubCell"/>
</dbReference>
<evidence type="ECO:0000256" key="9">
    <source>
        <dbReference type="ARBA" id="ARBA00022692"/>
    </source>
</evidence>
<dbReference type="AlphaFoldDB" id="Q4T179"/>
<evidence type="ECO:0000256" key="28">
    <source>
        <dbReference type="RuleBase" id="RU361216"/>
    </source>
</evidence>
<feature type="non-terminal residue" evidence="30">
    <location>
        <position position="1"/>
    </location>
</feature>
<keyword evidence="8" id="KW-0771">Synaptosome</keyword>
<evidence type="ECO:0000256" key="25">
    <source>
        <dbReference type="ARBA" id="ARBA00048715"/>
    </source>
</evidence>
<feature type="region of interest" description="Disordered" evidence="29">
    <location>
        <begin position="205"/>
        <end position="286"/>
    </location>
</feature>
<evidence type="ECO:0000256" key="20">
    <source>
        <dbReference type="ARBA" id="ARBA00023214"/>
    </source>
</evidence>
<dbReference type="GO" id="GO:0033229">
    <property type="term" value="F:cysteine transmembrane transporter activity"/>
    <property type="evidence" value="ECO:0007669"/>
    <property type="project" value="TreeGrafter"/>
</dbReference>
<dbReference type="Pfam" id="PF00375">
    <property type="entry name" value="SDF"/>
    <property type="match status" value="1"/>
</dbReference>
<dbReference type="GO" id="GO:0045202">
    <property type="term" value="C:synapse"/>
    <property type="evidence" value="ECO:0007669"/>
    <property type="project" value="UniProtKB-SubCell"/>
</dbReference>
<dbReference type="KEGG" id="tng:GSTEN00008959G001"/>
<feature type="transmembrane region" description="Helical" evidence="28">
    <location>
        <begin position="141"/>
        <end position="162"/>
    </location>
</feature>
<evidence type="ECO:0000256" key="12">
    <source>
        <dbReference type="ARBA" id="ARBA00022847"/>
    </source>
</evidence>
<feature type="compositionally biased region" description="Basic residues" evidence="29">
    <location>
        <begin position="364"/>
        <end position="375"/>
    </location>
</feature>
<evidence type="ECO:0000256" key="21">
    <source>
        <dbReference type="ARBA" id="ARBA00034102"/>
    </source>
</evidence>
<evidence type="ECO:0000256" key="17">
    <source>
        <dbReference type="ARBA" id="ARBA00023053"/>
    </source>
</evidence>
<evidence type="ECO:0000256" key="24">
    <source>
        <dbReference type="ARBA" id="ARBA00047601"/>
    </source>
</evidence>
<keyword evidence="9 28" id="KW-0812">Transmembrane</keyword>
<keyword evidence="11" id="KW-0967">Endosome</keyword>
<dbReference type="GO" id="GO:0031901">
    <property type="term" value="C:early endosome membrane"/>
    <property type="evidence" value="ECO:0007669"/>
    <property type="project" value="UniProtKB-SubCell"/>
</dbReference>
<comment type="catalytic activity">
    <reaction evidence="26">
        <text>D-aspartate(out) + K(+)(in) + 3 Na(+)(out) + H(+)(out) = D-aspartate(in) + K(+)(out) + 3 Na(+)(in) + H(+)(in)</text>
        <dbReference type="Rhea" id="RHEA:71379"/>
        <dbReference type="ChEBI" id="CHEBI:15378"/>
        <dbReference type="ChEBI" id="CHEBI:29101"/>
        <dbReference type="ChEBI" id="CHEBI:29103"/>
        <dbReference type="ChEBI" id="CHEBI:29990"/>
    </reaction>
</comment>
<dbReference type="PANTHER" id="PTHR11958:SF109">
    <property type="entry name" value="EXCITATORY AMINO ACID TRANSPORTER 3"/>
    <property type="match status" value="1"/>
</dbReference>
<keyword evidence="13" id="KW-0630">Potassium</keyword>
<keyword evidence="14" id="KW-0029">Amino-acid transport</keyword>
<comment type="function">
    <text evidence="23">Sodium-dependent, high-affinity amino acid transporter that mediates the uptake of L-glutamate and also L-aspartate and D-aspartate. Can also transport L-cysteine. Functions as a symporter that transports one amino acid molecule together with two or three Na(+) ions and one proton, in parallel with the counter-transport of one K(+) ion. Mediates Cl(-) flux that is not coupled to amino acid transport; this avoids the accumulation of negative charges due to aspartate and Na(+) symport. Plays an important role in L-glutamate and L-aspartate reabsorption in renal tubuli. Plays a redundant role in the rapid removal of released glutamate from the synaptic cleft, which is essential for terminating the postsynaptic action of glutamate. Contributes to glutathione biosynthesis and protection against oxidative stress via its role in L-glutamate and L-cysteine transport. Negatively regulated by ARL6IP5.</text>
</comment>
<proteinExistence type="inferred from homology"/>
<evidence type="ECO:0000256" key="19">
    <source>
        <dbReference type="ARBA" id="ARBA00023180"/>
    </source>
</evidence>
<gene>
    <name evidence="30" type="ORF">GSTENG00008959001</name>
</gene>
<feature type="compositionally biased region" description="Basic residues" evidence="29">
    <location>
        <begin position="407"/>
        <end position="416"/>
    </location>
</feature>
<comment type="catalytic activity">
    <reaction evidence="24">
        <text>K(+)(in) + L-glutamate(out) + 3 Na(+)(out) + H(+)(out) = K(+)(out) + L-glutamate(in) + 3 Na(+)(in) + H(+)(in)</text>
        <dbReference type="Rhea" id="RHEA:70699"/>
        <dbReference type="ChEBI" id="CHEBI:15378"/>
        <dbReference type="ChEBI" id="CHEBI:29101"/>
        <dbReference type="ChEBI" id="CHEBI:29103"/>
        <dbReference type="ChEBI" id="CHEBI:29985"/>
    </reaction>
</comment>
<evidence type="ECO:0000256" key="13">
    <source>
        <dbReference type="ARBA" id="ARBA00022958"/>
    </source>
</evidence>
<sequence length="489" mass="53418">GIVLRELIASLVSARTRSSLAFPGEILMRMLKLVILPLVVSSMITGVATLDSEVSGKIGLYAVLYYLSTTVMAVVLGEIILVMAVKPGVTQTAQRLSGTGAPPNVTTADTLLDLVRNMFPENLVQACFQQKVSGDLRRAGTYVDGANVLGLLVFCVAFGLVVGKMGPKGRVLLDFFDAVNEATMRLIQIIMWCVLTLGARRPSEPALTRLSPPQLHAGGDPVPDRRQDRGGGGLGGLQEDGALHGDRPQWPSDPRHRLPAAPLLPGGEEEPLHLHAGDGPGAAHRPHDFLQLRHAARHLPLRRGEQPHRQAHHALRPPRGRHHQHGRHGALRGGSRHLHRPDERLRPGRRADPHHQHHGDGGEHRRRGRPQRRPGYHGDRPDGRGPAGRRHLPDNGRGLAAGPLPHHGQRPRRRLRGRDCPEAVPAGAEEDGPGRGRRRPLRPGGRRLRRGGGGARQEVLHQRRLRRGQDGRRLLHRDVAVLSPGRGRG</sequence>
<evidence type="ECO:0000313" key="30">
    <source>
        <dbReference type="EMBL" id="CAF93353.1"/>
    </source>
</evidence>
<dbReference type="InterPro" id="IPR036458">
    <property type="entry name" value="Na:dicarbo_symporter_sf"/>
</dbReference>
<dbReference type="PROSITE" id="PS00713">
    <property type="entry name" value="NA_DICARBOXYL_SYMP_1"/>
    <property type="match status" value="1"/>
</dbReference>
<dbReference type="InterPro" id="IPR050746">
    <property type="entry name" value="DAACS"/>
</dbReference>
<evidence type="ECO:0000256" key="1">
    <source>
        <dbReference type="ARBA" id="ARBA00004146"/>
    </source>
</evidence>
<evidence type="ECO:0000256" key="2">
    <source>
        <dbReference type="ARBA" id="ARBA00004414"/>
    </source>
</evidence>
<dbReference type="GO" id="GO:0015501">
    <property type="term" value="F:glutamate:sodium symporter activity"/>
    <property type="evidence" value="ECO:0007669"/>
    <property type="project" value="TreeGrafter"/>
</dbReference>
<feature type="compositionally biased region" description="Basic residues" evidence="29">
    <location>
        <begin position="309"/>
        <end position="339"/>
    </location>
</feature>
<keyword evidence="18 28" id="KW-0472">Membrane</keyword>
<evidence type="ECO:0000256" key="27">
    <source>
        <dbReference type="ARBA" id="ARBA00049885"/>
    </source>
</evidence>
<evidence type="ECO:0000256" key="29">
    <source>
        <dbReference type="SAM" id="MobiDB-lite"/>
    </source>
</evidence>
<dbReference type="PANTHER" id="PTHR11958">
    <property type="entry name" value="SODIUM/DICARBOXYLATE SYMPORTER-RELATED"/>
    <property type="match status" value="1"/>
</dbReference>
<reference evidence="30" key="1">
    <citation type="journal article" date="2004" name="Nature">
        <title>Genome duplication in the teleost fish Tetraodon nigroviridis reveals the early vertebrate proto-karyotype.</title>
        <authorList>
            <person name="Jaillon O."/>
            <person name="Aury J.-M."/>
            <person name="Brunet F."/>
            <person name="Petit J.-L."/>
            <person name="Stange-Thomann N."/>
            <person name="Mauceli E."/>
            <person name="Bouneau L."/>
            <person name="Fischer C."/>
            <person name="Ozouf-Costaz C."/>
            <person name="Bernot A."/>
            <person name="Nicaud S."/>
            <person name="Jaffe D."/>
            <person name="Fisher S."/>
            <person name="Lutfalla G."/>
            <person name="Dossat C."/>
            <person name="Segurens B."/>
            <person name="Dasilva C."/>
            <person name="Salanoubat M."/>
            <person name="Levy M."/>
            <person name="Boudet N."/>
            <person name="Castellano S."/>
            <person name="Anthouard V."/>
            <person name="Jubin C."/>
            <person name="Castelli V."/>
            <person name="Katinka M."/>
            <person name="Vacherie B."/>
            <person name="Biemont C."/>
            <person name="Skalli Z."/>
            <person name="Cattolico L."/>
            <person name="Poulain J."/>
            <person name="De Berardinis V."/>
            <person name="Cruaud C."/>
            <person name="Duprat S."/>
            <person name="Brottier P."/>
            <person name="Coutanceau J.-P."/>
            <person name="Gouzy J."/>
            <person name="Parra G."/>
            <person name="Lardier G."/>
            <person name="Chapple C."/>
            <person name="McKernan K.J."/>
            <person name="McEwan P."/>
            <person name="Bosak S."/>
            <person name="Kellis M."/>
            <person name="Volff J.-N."/>
            <person name="Guigo R."/>
            <person name="Zody M.C."/>
            <person name="Mesirov J."/>
            <person name="Lindblad-Toh K."/>
            <person name="Birren B."/>
            <person name="Nusbaum C."/>
            <person name="Kahn D."/>
            <person name="Robinson-Rechavi M."/>
            <person name="Laudet V."/>
            <person name="Schachter V."/>
            <person name="Quetier F."/>
            <person name="Saurin W."/>
            <person name="Scarpelli C."/>
            <person name="Wincker P."/>
            <person name="Lander E.S."/>
            <person name="Weissenbach J."/>
            <person name="Roest Crollius H."/>
        </authorList>
    </citation>
    <scope>NUCLEOTIDE SEQUENCE [LARGE SCALE GENOMIC DNA]</scope>
</reference>
<keyword evidence="20" id="KW-0868">Chloride</keyword>
<feature type="transmembrane region" description="Helical" evidence="28">
    <location>
        <begin position="62"/>
        <end position="85"/>
    </location>
</feature>
<reference evidence="30" key="2">
    <citation type="submission" date="2004-02" db="EMBL/GenBank/DDBJ databases">
        <authorList>
            <consortium name="Genoscope"/>
            <consortium name="Whitehead Institute Centre for Genome Research"/>
        </authorList>
    </citation>
    <scope>NUCLEOTIDE SEQUENCE</scope>
</reference>
<dbReference type="InterPro" id="IPR018107">
    <property type="entry name" value="Na-dicarboxylate_symporter_CS"/>
</dbReference>
<feature type="compositionally biased region" description="Basic and acidic residues" evidence="29">
    <location>
        <begin position="467"/>
        <end position="479"/>
    </location>
</feature>
<dbReference type="EMBL" id="CAAE01010701">
    <property type="protein sequence ID" value="CAF93353.1"/>
    <property type="molecule type" value="Genomic_DNA"/>
</dbReference>
<dbReference type="InterPro" id="IPR001991">
    <property type="entry name" value="Na-dicarboxylate_symporter"/>
</dbReference>
<comment type="similarity">
    <text evidence="22">Belongs to the dicarboxylate/amino acid:cation symporter (DAACS) (TC 2.A.23) family. SLC1A1 subfamily.</text>
</comment>
<keyword evidence="19" id="KW-0325">Glycoprotein</keyword>
<feature type="region of interest" description="Disordered" evidence="29">
    <location>
        <begin position="303"/>
        <end position="489"/>
    </location>
</feature>
<evidence type="ECO:0000256" key="14">
    <source>
        <dbReference type="ARBA" id="ARBA00022970"/>
    </source>
</evidence>
<evidence type="ECO:0000256" key="18">
    <source>
        <dbReference type="ARBA" id="ARBA00023136"/>
    </source>
</evidence>
<accession>Q4T179</accession>
<evidence type="ECO:0000256" key="23">
    <source>
        <dbReference type="ARBA" id="ARBA00045494"/>
    </source>
</evidence>
<evidence type="ECO:0000256" key="16">
    <source>
        <dbReference type="ARBA" id="ARBA00023018"/>
    </source>
</evidence>
<evidence type="ECO:0000256" key="22">
    <source>
        <dbReference type="ARBA" id="ARBA00037996"/>
    </source>
</evidence>
<name>Q4T179_TETNG</name>
<feature type="transmembrane region" description="Helical" evidence="28">
    <location>
        <begin position="30"/>
        <end position="50"/>
    </location>
</feature>
<comment type="catalytic activity">
    <reaction evidence="25">
        <text>K(+)(in) + L-aspartate(out) + 3 Na(+)(out) + H(+)(out) = K(+)(out) + L-aspartate(in) + 3 Na(+)(in) + H(+)(in)</text>
        <dbReference type="Rhea" id="RHEA:70851"/>
        <dbReference type="ChEBI" id="CHEBI:15378"/>
        <dbReference type="ChEBI" id="CHEBI:29101"/>
        <dbReference type="ChEBI" id="CHEBI:29103"/>
        <dbReference type="ChEBI" id="CHEBI:29991"/>
    </reaction>
</comment>
<dbReference type="GO" id="GO:0016324">
    <property type="term" value="C:apical plasma membrane"/>
    <property type="evidence" value="ECO:0007669"/>
    <property type="project" value="UniProtKB-SubCell"/>
</dbReference>
<evidence type="ECO:0000256" key="26">
    <source>
        <dbReference type="ARBA" id="ARBA00049118"/>
    </source>
</evidence>
<protein>
    <recommendedName>
        <fullName evidence="28">Amino acid transporter</fullName>
    </recommendedName>
</protein>
<evidence type="ECO:0000256" key="10">
    <source>
        <dbReference type="ARBA" id="ARBA00022723"/>
    </source>
</evidence>